<dbReference type="RefSeq" id="WP_126751381.1">
    <property type="nucleotide sequence ID" value="NZ_JBHUMT010000016.1"/>
</dbReference>
<evidence type="ECO:0000313" key="3">
    <source>
        <dbReference type="Proteomes" id="UP000288361"/>
    </source>
</evidence>
<dbReference type="Proteomes" id="UP000288361">
    <property type="component" value="Unassembled WGS sequence"/>
</dbReference>
<name>A0A432YWP7_9GAMM</name>
<dbReference type="InterPro" id="IPR037401">
    <property type="entry name" value="SnoaL-like"/>
</dbReference>
<dbReference type="AlphaFoldDB" id="A0A432YWP7"/>
<reference evidence="2 3" key="1">
    <citation type="journal article" date="2011" name="Front. Microbiol.">
        <title>Genomic signatures of strain selection and enhancement in Bacillus atrophaeus var. globigii, a historical biowarfare simulant.</title>
        <authorList>
            <person name="Gibbons H.S."/>
            <person name="Broomall S.M."/>
            <person name="McNew L.A."/>
            <person name="Daligault H."/>
            <person name="Chapman C."/>
            <person name="Bruce D."/>
            <person name="Karavis M."/>
            <person name="Krepps M."/>
            <person name="McGregor P.A."/>
            <person name="Hong C."/>
            <person name="Park K.H."/>
            <person name="Akmal A."/>
            <person name="Feldman A."/>
            <person name="Lin J.S."/>
            <person name="Chang W.E."/>
            <person name="Higgs B.W."/>
            <person name="Demirev P."/>
            <person name="Lindquist J."/>
            <person name="Liem A."/>
            <person name="Fochler E."/>
            <person name="Read T.D."/>
            <person name="Tapia R."/>
            <person name="Johnson S."/>
            <person name="Bishop-Lilly K.A."/>
            <person name="Detter C."/>
            <person name="Han C."/>
            <person name="Sozhamannan S."/>
            <person name="Rosenzweig C.N."/>
            <person name="Skowronski E.W."/>
        </authorList>
    </citation>
    <scope>NUCLEOTIDE SEQUENCE [LARGE SCALE GENOMIC DNA]</scope>
    <source>
        <strain evidence="2 3">TPS4-2</strain>
    </source>
</reference>
<evidence type="ECO:0000259" key="1">
    <source>
        <dbReference type="Pfam" id="PF12680"/>
    </source>
</evidence>
<dbReference type="EMBL" id="PIQA01000001">
    <property type="protein sequence ID" value="RUO67731.1"/>
    <property type="molecule type" value="Genomic_DNA"/>
</dbReference>
<dbReference type="Gene3D" id="3.10.450.50">
    <property type="match status" value="1"/>
</dbReference>
<comment type="caution">
    <text evidence="2">The sequence shown here is derived from an EMBL/GenBank/DDBJ whole genome shotgun (WGS) entry which is preliminary data.</text>
</comment>
<protein>
    <submittedName>
        <fullName evidence="2">Nuclear transport factor 2 family protein</fullName>
    </submittedName>
</protein>
<proteinExistence type="predicted"/>
<dbReference type="SUPFAM" id="SSF54427">
    <property type="entry name" value="NTF2-like"/>
    <property type="match status" value="1"/>
</dbReference>
<dbReference type="Pfam" id="PF12680">
    <property type="entry name" value="SnoaL_2"/>
    <property type="match status" value="1"/>
</dbReference>
<accession>A0A432YWP7</accession>
<organism evidence="2 3">
    <name type="scientific">Idiomarina piscisalsi</name>
    <dbReference type="NCBI Taxonomy" id="1096243"/>
    <lineage>
        <taxon>Bacteria</taxon>
        <taxon>Pseudomonadati</taxon>
        <taxon>Pseudomonadota</taxon>
        <taxon>Gammaproteobacteria</taxon>
        <taxon>Alteromonadales</taxon>
        <taxon>Idiomarinaceae</taxon>
        <taxon>Idiomarina</taxon>
    </lineage>
</organism>
<feature type="domain" description="SnoaL-like" evidence="1">
    <location>
        <begin position="12"/>
        <end position="112"/>
    </location>
</feature>
<gene>
    <name evidence="2" type="ORF">CWI73_02420</name>
</gene>
<evidence type="ECO:0000313" key="2">
    <source>
        <dbReference type="EMBL" id="RUO67731.1"/>
    </source>
</evidence>
<dbReference type="InterPro" id="IPR032710">
    <property type="entry name" value="NTF2-like_dom_sf"/>
</dbReference>
<sequence>MDNKELVDALKSFYDELKTDNLDDMDDMYHDEVSFTDPIHQVVGLEDLKEYFKGTMENVEYCHFTFDDECVSEDKAYLSWQMRYSHPKIGNGMEVILPGVSYISFEDGKIREQRDYYDLGAMLYEHVPLVGYVIDKIKSRLVGE</sequence>